<dbReference type="AlphaFoldDB" id="A0A437KLM0"/>
<dbReference type="Proteomes" id="UP000285211">
    <property type="component" value="Unassembled WGS sequence"/>
</dbReference>
<organism evidence="3 4">
    <name type="scientific">Flavobacterium sufflavum</name>
    <dbReference type="NCBI Taxonomy" id="1921138"/>
    <lineage>
        <taxon>Bacteria</taxon>
        <taxon>Pseudomonadati</taxon>
        <taxon>Bacteroidota</taxon>
        <taxon>Flavobacteriia</taxon>
        <taxon>Flavobacteriales</taxon>
        <taxon>Flavobacteriaceae</taxon>
        <taxon>Flavobacterium</taxon>
    </lineage>
</organism>
<keyword evidence="4" id="KW-1185">Reference proteome</keyword>
<name>A0A437KLM0_9FLAO</name>
<sequence length="145" mass="16578">MYEKIYLALTLLILTISHATAQNAPSDKIVGTWLSEEKDVKIEIYKSGDKYFRKLIWGKTMYEADGKTSKKDVKNKNEKLRSRNLKDLIMLKDFEYNDGVWDGGEIYDTYSGKTYSCTMKLEKGKLNIRGYIGISLLGRTALGKS</sequence>
<dbReference type="Pfam" id="PF09917">
    <property type="entry name" value="DUF2147"/>
    <property type="match status" value="1"/>
</dbReference>
<dbReference type="InterPro" id="IPR019223">
    <property type="entry name" value="DUF2147"/>
</dbReference>
<comment type="caution">
    <text evidence="3">The sequence shown here is derived from an EMBL/GenBank/DDBJ whole genome shotgun (WGS) entry which is preliminary data.</text>
</comment>
<feature type="domain" description="DUF2147" evidence="2">
    <location>
        <begin position="31"/>
        <end position="140"/>
    </location>
</feature>
<protein>
    <submittedName>
        <fullName evidence="3">DUF2147 domain-containing protein</fullName>
    </submittedName>
</protein>
<evidence type="ECO:0000313" key="3">
    <source>
        <dbReference type="EMBL" id="RVT71976.1"/>
    </source>
</evidence>
<feature type="signal peptide" evidence="1">
    <location>
        <begin position="1"/>
        <end position="21"/>
    </location>
</feature>
<dbReference type="PANTHER" id="PTHR36919">
    <property type="entry name" value="BLR1215 PROTEIN"/>
    <property type="match status" value="1"/>
</dbReference>
<dbReference type="Gene3D" id="2.40.128.520">
    <property type="match status" value="1"/>
</dbReference>
<feature type="chain" id="PRO_5019580445" evidence="1">
    <location>
        <begin position="22"/>
        <end position="145"/>
    </location>
</feature>
<accession>A0A437KLM0</accession>
<evidence type="ECO:0000256" key="1">
    <source>
        <dbReference type="SAM" id="SignalP"/>
    </source>
</evidence>
<evidence type="ECO:0000313" key="4">
    <source>
        <dbReference type="Proteomes" id="UP000285211"/>
    </source>
</evidence>
<gene>
    <name evidence="3" type="ORF">EOD40_16275</name>
</gene>
<dbReference type="OrthoDB" id="9814399at2"/>
<keyword evidence="1" id="KW-0732">Signal</keyword>
<dbReference type="EMBL" id="SACJ01000014">
    <property type="protein sequence ID" value="RVT71976.1"/>
    <property type="molecule type" value="Genomic_DNA"/>
</dbReference>
<dbReference type="PANTHER" id="PTHR36919:SF2">
    <property type="entry name" value="BLL6627 PROTEIN"/>
    <property type="match status" value="1"/>
</dbReference>
<reference evidence="3 4" key="1">
    <citation type="submission" date="2019-01" db="EMBL/GenBank/DDBJ databases">
        <authorList>
            <person name="Chen W.-M."/>
        </authorList>
    </citation>
    <scope>NUCLEOTIDE SEQUENCE [LARGE SCALE GENOMIC DNA]</scope>
    <source>
        <strain evidence="3 4">BBQ-12</strain>
    </source>
</reference>
<proteinExistence type="predicted"/>
<evidence type="ECO:0000259" key="2">
    <source>
        <dbReference type="Pfam" id="PF09917"/>
    </source>
</evidence>